<dbReference type="Pfam" id="PF00563">
    <property type="entry name" value="EAL"/>
    <property type="match status" value="1"/>
</dbReference>
<reference evidence="6" key="2">
    <citation type="submission" date="2018-07" db="EMBL/GenBank/DDBJ databases">
        <authorList>
            <consortium name="NCBI Pathogen Detection Project"/>
        </authorList>
    </citation>
    <scope>NUCLEOTIDE SEQUENCE</scope>
    <source>
        <strain evidence="6">10-1049</strain>
    </source>
</reference>
<evidence type="ECO:0000256" key="3">
    <source>
        <dbReference type="ARBA" id="ARBA00018009"/>
    </source>
</evidence>
<dbReference type="EMBL" id="DAASCL010000074">
    <property type="protein sequence ID" value="HAE4979928.1"/>
    <property type="molecule type" value="Genomic_DNA"/>
</dbReference>
<name>A0A732CY92_SALDU</name>
<dbReference type="PANTHER" id="PTHR33121:SF79">
    <property type="entry name" value="CYCLIC DI-GMP PHOSPHODIESTERASE PDED-RELATED"/>
    <property type="match status" value="1"/>
</dbReference>
<dbReference type="InterPro" id="IPR001633">
    <property type="entry name" value="EAL_dom"/>
</dbReference>
<dbReference type="SMART" id="SM00052">
    <property type="entry name" value="EAL"/>
    <property type="match status" value="1"/>
</dbReference>
<keyword evidence="4" id="KW-0472">Membrane</keyword>
<comment type="caution">
    <text evidence="6">The sequence shown here is derived from an EMBL/GenBank/DDBJ whole genome shotgun (WGS) entry which is preliminary data.</text>
</comment>
<evidence type="ECO:0000259" key="5">
    <source>
        <dbReference type="PROSITE" id="PS50883"/>
    </source>
</evidence>
<evidence type="ECO:0000256" key="2">
    <source>
        <dbReference type="ARBA" id="ARBA00011576"/>
    </source>
</evidence>
<dbReference type="SUPFAM" id="SSF141868">
    <property type="entry name" value="EAL domain-like"/>
    <property type="match status" value="1"/>
</dbReference>
<feature type="domain" description="EAL" evidence="5">
    <location>
        <begin position="263"/>
        <end position="515"/>
    </location>
</feature>
<dbReference type="InterPro" id="IPR035919">
    <property type="entry name" value="EAL_sf"/>
</dbReference>
<comment type="subunit">
    <text evidence="2">Interacts with FlhD in the FlhC(2)FlhD(4) heterohexamer, inhibiting its ability to activate transcription.</text>
</comment>
<dbReference type="AlphaFoldDB" id="A0A732CY92"/>
<protein>
    <recommendedName>
        <fullName evidence="3">Anti-FlhC(2)FlhD(4) factor YdiV</fullName>
    </recommendedName>
</protein>
<feature type="transmembrane region" description="Helical" evidence="4">
    <location>
        <begin position="19"/>
        <end position="39"/>
    </location>
</feature>
<keyword evidence="4" id="KW-0812">Transmembrane</keyword>
<accession>A0A732CY92</accession>
<dbReference type="GO" id="GO:0071111">
    <property type="term" value="F:cyclic-guanylate-specific phosphodiesterase activity"/>
    <property type="evidence" value="ECO:0007669"/>
    <property type="project" value="InterPro"/>
</dbReference>
<dbReference type="PROSITE" id="PS50883">
    <property type="entry name" value="EAL"/>
    <property type="match status" value="1"/>
</dbReference>
<dbReference type="CDD" id="cd01948">
    <property type="entry name" value="EAL"/>
    <property type="match status" value="1"/>
</dbReference>
<gene>
    <name evidence="6" type="ORF">G4G51_004582</name>
</gene>
<organism evidence="6">
    <name type="scientific">Salmonella dublin</name>
    <dbReference type="NCBI Taxonomy" id="98360"/>
    <lineage>
        <taxon>Bacteria</taxon>
        <taxon>Pseudomonadati</taxon>
        <taxon>Pseudomonadota</taxon>
        <taxon>Gammaproteobacteria</taxon>
        <taxon>Enterobacterales</taxon>
        <taxon>Enterobacteriaceae</taxon>
        <taxon>Salmonella</taxon>
    </lineage>
</organism>
<dbReference type="Gene3D" id="3.20.20.450">
    <property type="entry name" value="EAL domain"/>
    <property type="match status" value="1"/>
</dbReference>
<sequence>MPQDEEEDVMKNTYHIKRILFTGFVGMLLAVMLSALTTWCKLLIQTRNDLTELSENALYTVGEYMKEAQTFLDDTLRRKPLDCSLKSREIFIPELLSAVIVTDLLYTLPDNTVCSLTYGDNISSVPQKRLVTRWEDMQLYILADDVLAAGKNNLLAGKDGVFTLLPQQQMLRFYITGQAQQPRLRIMVNGVALAHSADSAAPPDSSWLIVSKTADNGLTVEFSLPFSSVREYWFYKYWPTQWAVNLLCLLLFGICFYGYIRYQLSMKTAIRRALRKREFCLHYQPVVDINTGKIHALEALIRWPSLSGRAVPPDIFIPAAEDTGLICAVTRYVLHQAVSDLSMLHQIQPDLTVAVNLSAADLADNNFATTLGELCSAYALSPGYLKLEITERSMVEDAVARRNIHSLAEQGFIFVLDDFGTGYSCLSYLNILPVRTLKIDRSFITGLHTPAAAGSVLPQIVSMARQLNMDVIAEGVESMEQARALSALQVRYVQGWLYDRAMPLAEVYKKLCISEHYPCV</sequence>
<proteinExistence type="inferred from homology"/>
<dbReference type="PANTHER" id="PTHR33121">
    <property type="entry name" value="CYCLIC DI-GMP PHOSPHODIESTERASE PDEF"/>
    <property type="match status" value="1"/>
</dbReference>
<dbReference type="InterPro" id="IPR050706">
    <property type="entry name" value="Cyclic-di-GMP_PDE-like"/>
</dbReference>
<evidence type="ECO:0000313" key="6">
    <source>
        <dbReference type="EMBL" id="HAE4979928.1"/>
    </source>
</evidence>
<comment type="similarity">
    <text evidence="1">Belongs to the YdiV family.</text>
</comment>
<evidence type="ECO:0000256" key="1">
    <source>
        <dbReference type="ARBA" id="ARBA00010927"/>
    </source>
</evidence>
<keyword evidence="4" id="KW-1133">Transmembrane helix</keyword>
<reference evidence="6" key="1">
    <citation type="journal article" date="2018" name="Genome Biol.">
        <title>SKESA: strategic k-mer extension for scrupulous assemblies.</title>
        <authorList>
            <person name="Souvorov A."/>
            <person name="Agarwala R."/>
            <person name="Lipman D.J."/>
        </authorList>
    </citation>
    <scope>NUCLEOTIDE SEQUENCE</scope>
    <source>
        <strain evidence="6">10-1049</strain>
    </source>
</reference>
<evidence type="ECO:0000256" key="4">
    <source>
        <dbReference type="SAM" id="Phobius"/>
    </source>
</evidence>
<feature type="transmembrane region" description="Helical" evidence="4">
    <location>
        <begin position="242"/>
        <end position="262"/>
    </location>
</feature>